<dbReference type="PRINTS" id="PR00449">
    <property type="entry name" value="RASTRNSFRMNG"/>
</dbReference>
<dbReference type="PANTHER" id="PTHR47979">
    <property type="entry name" value="DRAB11-RELATED"/>
    <property type="match status" value="1"/>
</dbReference>
<evidence type="ECO:0000313" key="4">
    <source>
        <dbReference type="RefSeq" id="XP_012938393.1"/>
    </source>
</evidence>
<reference evidence="4" key="1">
    <citation type="submission" date="2025-08" db="UniProtKB">
        <authorList>
            <consortium name="RefSeq"/>
        </authorList>
    </citation>
    <scope>IDENTIFICATION</scope>
</reference>
<dbReference type="SUPFAM" id="SSF52540">
    <property type="entry name" value="P-loop containing nucleoside triphosphate hydrolases"/>
    <property type="match status" value="1"/>
</dbReference>
<dbReference type="CDD" id="cd00154">
    <property type="entry name" value="Rab"/>
    <property type="match status" value="1"/>
</dbReference>
<protein>
    <submittedName>
        <fullName evidence="4">Ras-related protein Rab-13</fullName>
    </submittedName>
</protein>
<dbReference type="RefSeq" id="XP_012938393.1">
    <property type="nucleotide sequence ID" value="XM_013082939.2"/>
</dbReference>
<dbReference type="Gene3D" id="3.40.50.300">
    <property type="entry name" value="P-loop containing nucleotide triphosphate hydrolases"/>
    <property type="match status" value="1"/>
</dbReference>
<dbReference type="PROSITE" id="PS51421">
    <property type="entry name" value="RAS"/>
    <property type="match status" value="1"/>
</dbReference>
<organism evidence="3 4">
    <name type="scientific">Aplysia californica</name>
    <name type="common">California sea hare</name>
    <dbReference type="NCBI Taxonomy" id="6500"/>
    <lineage>
        <taxon>Eukaryota</taxon>
        <taxon>Metazoa</taxon>
        <taxon>Spiralia</taxon>
        <taxon>Lophotrochozoa</taxon>
        <taxon>Mollusca</taxon>
        <taxon>Gastropoda</taxon>
        <taxon>Heterobranchia</taxon>
        <taxon>Euthyneura</taxon>
        <taxon>Tectipleura</taxon>
        <taxon>Aplysiida</taxon>
        <taxon>Aplysioidea</taxon>
        <taxon>Aplysiidae</taxon>
        <taxon>Aplysia</taxon>
    </lineage>
</organism>
<sequence length="241" mass="27029">MVVFLETCGTHKPAANRDESSRRDSLGQVLSQSDRGAPKVVNVTVVGEAGVGKTALIKRFRQEKFSGDYEPTIGVDRSQVSYYHPSPIVDTPVKFRFLDTSDVIVNPDLAVTLEDRMTGIYAHLSSFVVIVYDITKHRSFEAAEEWLRLMQGFVQPGARFILVGNKTDQESRREVHKTAGEVFALLNGMHFIETSAKDDKNVWELFLTFGSVPSHVVSGRTRYNLSETLDKGTPTWEDLFI</sequence>
<comment type="similarity">
    <text evidence="1">Belongs to the small GTPase superfamily. Rab family.</text>
</comment>
<evidence type="ECO:0000313" key="3">
    <source>
        <dbReference type="Proteomes" id="UP000694888"/>
    </source>
</evidence>
<dbReference type="SMART" id="SM00173">
    <property type="entry name" value="RAS"/>
    <property type="match status" value="1"/>
</dbReference>
<dbReference type="SMART" id="SM00175">
    <property type="entry name" value="RAB"/>
    <property type="match status" value="1"/>
</dbReference>
<dbReference type="InterPro" id="IPR001806">
    <property type="entry name" value="Small_GTPase"/>
</dbReference>
<keyword evidence="3" id="KW-1185">Reference proteome</keyword>
<dbReference type="InterPro" id="IPR050209">
    <property type="entry name" value="Rab_GTPases_membrane_traffic"/>
</dbReference>
<dbReference type="InterPro" id="IPR005225">
    <property type="entry name" value="Small_GTP-bd"/>
</dbReference>
<accession>A0ABM1A0K6</accession>
<dbReference type="GeneID" id="106011856"/>
<dbReference type="Proteomes" id="UP000694888">
    <property type="component" value="Unplaced"/>
</dbReference>
<dbReference type="SMART" id="SM00174">
    <property type="entry name" value="RHO"/>
    <property type="match status" value="1"/>
</dbReference>
<name>A0ABM1A0K6_APLCA</name>
<evidence type="ECO:0000256" key="1">
    <source>
        <dbReference type="ARBA" id="ARBA00006270"/>
    </source>
</evidence>
<feature type="compositionally biased region" description="Basic and acidic residues" evidence="2">
    <location>
        <begin position="15"/>
        <end position="25"/>
    </location>
</feature>
<feature type="region of interest" description="Disordered" evidence="2">
    <location>
        <begin position="8"/>
        <end position="33"/>
    </location>
</feature>
<dbReference type="NCBIfam" id="TIGR00231">
    <property type="entry name" value="small_GTP"/>
    <property type="match status" value="1"/>
</dbReference>
<evidence type="ECO:0000256" key="2">
    <source>
        <dbReference type="SAM" id="MobiDB-lite"/>
    </source>
</evidence>
<dbReference type="PROSITE" id="PS51419">
    <property type="entry name" value="RAB"/>
    <property type="match status" value="1"/>
</dbReference>
<dbReference type="Pfam" id="PF00071">
    <property type="entry name" value="Ras"/>
    <property type="match status" value="1"/>
</dbReference>
<proteinExistence type="inferred from homology"/>
<dbReference type="InterPro" id="IPR027417">
    <property type="entry name" value="P-loop_NTPase"/>
</dbReference>
<gene>
    <name evidence="4" type="primary">LOC106011856</name>
</gene>